<dbReference type="GO" id="GO:0016787">
    <property type="term" value="F:hydrolase activity"/>
    <property type="evidence" value="ECO:0007669"/>
    <property type="project" value="UniProtKB-KW"/>
</dbReference>
<dbReference type="PROSITE" id="PS00893">
    <property type="entry name" value="NUDIX_BOX"/>
    <property type="match status" value="1"/>
</dbReference>
<dbReference type="GO" id="GO:0006753">
    <property type="term" value="P:nucleoside phosphate metabolic process"/>
    <property type="evidence" value="ECO:0007669"/>
    <property type="project" value="TreeGrafter"/>
</dbReference>
<accession>A0A0A2TPV5</accession>
<protein>
    <submittedName>
        <fullName evidence="4">NUDIX hydrolase</fullName>
    </submittedName>
</protein>
<comment type="caution">
    <text evidence="4">The sequence shown here is derived from an EMBL/GenBank/DDBJ whole genome shotgun (WGS) entry which is preliminary data.</text>
</comment>
<evidence type="ECO:0000256" key="2">
    <source>
        <dbReference type="ARBA" id="ARBA00022801"/>
    </source>
</evidence>
<sequence>MIGNDSSPFDSKVKGSISNRVNESVVLLARENKEFILINQYRAPLDDYIIQLPGGGVEEQENLEDAVRREFQEETGYECGVVHYLGSMVPAAWYSNEVTHAYYTEEILDQGIQRTESHEYIQIQRLTIQDCLSKIKENTIHDSELCYAVLQAHIKGYIEIGVHN</sequence>
<dbReference type="SUPFAM" id="SSF55811">
    <property type="entry name" value="Nudix"/>
    <property type="match status" value="1"/>
</dbReference>
<keyword evidence="5" id="KW-1185">Reference proteome</keyword>
<dbReference type="PANTHER" id="PTHR11839:SF18">
    <property type="entry name" value="NUDIX HYDROLASE DOMAIN-CONTAINING PROTEIN"/>
    <property type="match status" value="1"/>
</dbReference>
<reference evidence="4 5" key="1">
    <citation type="journal article" date="2015" name="Stand. Genomic Sci.">
        <title>High quality draft genome sequence of the moderately halophilic bacterium Pontibacillus yanchengensis Y32(T) and comparison among Pontibacillus genomes.</title>
        <authorList>
            <person name="Huang J."/>
            <person name="Qiao Z.X."/>
            <person name="Tang J.W."/>
            <person name="Wang G."/>
        </authorList>
    </citation>
    <scope>NUCLEOTIDE SEQUENCE [LARGE SCALE GENOMIC DNA]</scope>
    <source>
        <strain evidence="4 5">Y32</strain>
    </source>
</reference>
<dbReference type="Pfam" id="PF00293">
    <property type="entry name" value="NUDIX"/>
    <property type="match status" value="1"/>
</dbReference>
<evidence type="ECO:0000256" key="1">
    <source>
        <dbReference type="ARBA" id="ARBA00001946"/>
    </source>
</evidence>
<organism evidence="4 5">
    <name type="scientific">Pontibacillus yanchengensis Y32</name>
    <dbReference type="NCBI Taxonomy" id="1385514"/>
    <lineage>
        <taxon>Bacteria</taxon>
        <taxon>Bacillati</taxon>
        <taxon>Bacillota</taxon>
        <taxon>Bacilli</taxon>
        <taxon>Bacillales</taxon>
        <taxon>Bacillaceae</taxon>
        <taxon>Pontibacillus</taxon>
    </lineage>
</organism>
<evidence type="ECO:0000313" key="5">
    <source>
        <dbReference type="Proteomes" id="UP000030147"/>
    </source>
</evidence>
<dbReference type="InterPro" id="IPR020084">
    <property type="entry name" value="NUDIX_hydrolase_CS"/>
</dbReference>
<dbReference type="InterPro" id="IPR000086">
    <property type="entry name" value="NUDIX_hydrolase_dom"/>
</dbReference>
<dbReference type="AlphaFoldDB" id="A0A0A2TPV5"/>
<feature type="domain" description="Nudix hydrolase" evidence="3">
    <location>
        <begin position="18"/>
        <end position="148"/>
    </location>
</feature>
<dbReference type="EMBL" id="AVBF01000069">
    <property type="protein sequence ID" value="KGP71330.1"/>
    <property type="molecule type" value="Genomic_DNA"/>
</dbReference>
<evidence type="ECO:0000259" key="3">
    <source>
        <dbReference type="PROSITE" id="PS51462"/>
    </source>
</evidence>
<dbReference type="PANTHER" id="PTHR11839">
    <property type="entry name" value="UDP/ADP-SUGAR PYROPHOSPHATASE"/>
    <property type="match status" value="1"/>
</dbReference>
<keyword evidence="2 4" id="KW-0378">Hydrolase</keyword>
<dbReference type="RefSeq" id="WP_084103149.1">
    <property type="nucleotide sequence ID" value="NZ_AVBF01000069.1"/>
</dbReference>
<dbReference type="Gene3D" id="3.90.79.10">
    <property type="entry name" value="Nucleoside Triphosphate Pyrophosphohydrolase"/>
    <property type="match status" value="1"/>
</dbReference>
<dbReference type="PROSITE" id="PS51462">
    <property type="entry name" value="NUDIX"/>
    <property type="match status" value="1"/>
</dbReference>
<dbReference type="CDD" id="cd03424">
    <property type="entry name" value="NUDIX_ADPRase_Nudt5_UGPPase_Nudt14"/>
    <property type="match status" value="1"/>
</dbReference>
<dbReference type="eggNOG" id="COG0494">
    <property type="taxonomic scope" value="Bacteria"/>
</dbReference>
<gene>
    <name evidence="4" type="ORF">N782_19905</name>
</gene>
<proteinExistence type="predicted"/>
<dbReference type="OrthoDB" id="369191at2"/>
<evidence type="ECO:0000313" key="4">
    <source>
        <dbReference type="EMBL" id="KGP71330.1"/>
    </source>
</evidence>
<dbReference type="InterPro" id="IPR015797">
    <property type="entry name" value="NUDIX_hydrolase-like_dom_sf"/>
</dbReference>
<dbReference type="STRING" id="1385514.N782_19905"/>
<comment type="cofactor">
    <cofactor evidence="1">
        <name>Mg(2+)</name>
        <dbReference type="ChEBI" id="CHEBI:18420"/>
    </cofactor>
</comment>
<name>A0A0A2TPV5_9BACI</name>
<dbReference type="Proteomes" id="UP000030147">
    <property type="component" value="Unassembled WGS sequence"/>
</dbReference>
<dbReference type="GO" id="GO:0019693">
    <property type="term" value="P:ribose phosphate metabolic process"/>
    <property type="evidence" value="ECO:0007669"/>
    <property type="project" value="TreeGrafter"/>
</dbReference>